<reference evidence="2" key="1">
    <citation type="submission" date="2023-06" db="EMBL/GenBank/DDBJ databases">
        <authorList>
            <consortium name="Lawrence Berkeley National Laboratory"/>
            <person name="Ahrendt S."/>
            <person name="Sahu N."/>
            <person name="Indic B."/>
            <person name="Wong-Bajracharya J."/>
            <person name="Merenyi Z."/>
            <person name="Ke H.-M."/>
            <person name="Monk M."/>
            <person name="Kocsube S."/>
            <person name="Drula E."/>
            <person name="Lipzen A."/>
            <person name="Balint B."/>
            <person name="Henrissat B."/>
            <person name="Andreopoulos B."/>
            <person name="Martin F.M."/>
            <person name="Harder C.B."/>
            <person name="Rigling D."/>
            <person name="Ford K.L."/>
            <person name="Foster G.D."/>
            <person name="Pangilinan J."/>
            <person name="Papanicolaou A."/>
            <person name="Barry K."/>
            <person name="LaButti K."/>
            <person name="Viragh M."/>
            <person name="Koriabine M."/>
            <person name="Yan M."/>
            <person name="Riley R."/>
            <person name="Champramary S."/>
            <person name="Plett K.L."/>
            <person name="Tsai I.J."/>
            <person name="Slot J."/>
            <person name="Sipos G."/>
            <person name="Plett J."/>
            <person name="Nagy L.G."/>
            <person name="Grigoriev I.V."/>
        </authorList>
    </citation>
    <scope>NUCLEOTIDE SEQUENCE</scope>
    <source>
        <strain evidence="2">CCBAS 213</strain>
    </source>
</reference>
<dbReference type="AlphaFoldDB" id="A0AA39N3U2"/>
<protein>
    <submittedName>
        <fullName evidence="2">Uncharacterized protein</fullName>
    </submittedName>
</protein>
<gene>
    <name evidence="2" type="ORF">EV420DRAFT_1644321</name>
</gene>
<evidence type="ECO:0000313" key="2">
    <source>
        <dbReference type="EMBL" id="KAK0457171.1"/>
    </source>
</evidence>
<dbReference type="Proteomes" id="UP001175211">
    <property type="component" value="Unassembled WGS sequence"/>
</dbReference>
<dbReference type="RefSeq" id="XP_060329486.1">
    <property type="nucleotide sequence ID" value="XM_060477630.1"/>
</dbReference>
<dbReference type="GeneID" id="85361178"/>
<dbReference type="EMBL" id="JAUEPS010000023">
    <property type="protein sequence ID" value="KAK0457171.1"/>
    <property type="molecule type" value="Genomic_DNA"/>
</dbReference>
<name>A0AA39N3U2_ARMTA</name>
<sequence>MGVAVEGREAAYMPWMIPSARDSVSTSTYERKPPPPRTRIALPEDYLVPTSCRIPGTIVSGQKYLSGAKFSVPYCIQIFHSAILICDDPPFTSLPHYSFLHFIEHGDSTFSLFSLVFDARRVLSVDAHIRIDDIDQPHSAHRDFFPPTTTTQQKTMALSTCIGFRRARDKDGFSQNANLAEPKARFGAAHLEAFPAILGSESMSDFHGSSLISISSRLNPCPVNVTRQGNKVKRPARNQRNGTAEPSRPRRQPVFESARIPSTNSRGANLGMETSVCGKYSTVEVHLTARSADALEGFRDGFWLKRQTQTNLGKSREMMVGSQYNE</sequence>
<keyword evidence="3" id="KW-1185">Reference proteome</keyword>
<organism evidence="2 3">
    <name type="scientific">Armillaria tabescens</name>
    <name type="common">Ringless honey mushroom</name>
    <name type="synonym">Agaricus tabescens</name>
    <dbReference type="NCBI Taxonomy" id="1929756"/>
    <lineage>
        <taxon>Eukaryota</taxon>
        <taxon>Fungi</taxon>
        <taxon>Dikarya</taxon>
        <taxon>Basidiomycota</taxon>
        <taxon>Agaricomycotina</taxon>
        <taxon>Agaricomycetes</taxon>
        <taxon>Agaricomycetidae</taxon>
        <taxon>Agaricales</taxon>
        <taxon>Marasmiineae</taxon>
        <taxon>Physalacriaceae</taxon>
        <taxon>Desarmillaria</taxon>
    </lineage>
</organism>
<feature type="region of interest" description="Disordered" evidence="1">
    <location>
        <begin position="223"/>
        <end position="269"/>
    </location>
</feature>
<evidence type="ECO:0000313" key="3">
    <source>
        <dbReference type="Proteomes" id="UP001175211"/>
    </source>
</evidence>
<evidence type="ECO:0000256" key="1">
    <source>
        <dbReference type="SAM" id="MobiDB-lite"/>
    </source>
</evidence>
<comment type="caution">
    <text evidence="2">The sequence shown here is derived from an EMBL/GenBank/DDBJ whole genome shotgun (WGS) entry which is preliminary data.</text>
</comment>
<accession>A0AA39N3U2</accession>
<proteinExistence type="predicted"/>